<dbReference type="EMBL" id="CP032630">
    <property type="protein sequence ID" value="AYF98715.1"/>
    <property type="molecule type" value="Genomic_DNA"/>
</dbReference>
<dbReference type="InterPro" id="IPR052022">
    <property type="entry name" value="26kDa_periplasmic_antigen"/>
</dbReference>
<evidence type="ECO:0000313" key="1">
    <source>
        <dbReference type="EMBL" id="AYF98715.1"/>
    </source>
</evidence>
<dbReference type="InterPro" id="IPR007497">
    <property type="entry name" value="SIMPL/DUF541"/>
</dbReference>
<dbReference type="GO" id="GO:0006974">
    <property type="term" value="P:DNA damage response"/>
    <property type="evidence" value="ECO:0007669"/>
    <property type="project" value="TreeGrafter"/>
</dbReference>
<dbReference type="KEGG" id="lyd:D7I47_10945"/>
<evidence type="ECO:0000313" key="2">
    <source>
        <dbReference type="Proteomes" id="UP000278886"/>
    </source>
</evidence>
<gene>
    <name evidence="1" type="ORF">D7I47_10945</name>
</gene>
<dbReference type="Gene3D" id="3.30.70.2970">
    <property type="entry name" value="Protein of unknown function (DUF541), domain 2"/>
    <property type="match status" value="1"/>
</dbReference>
<organism evidence="1 2">
    <name type="scientific">Protaetiibacter intestinalis</name>
    <dbReference type="NCBI Taxonomy" id="2419774"/>
    <lineage>
        <taxon>Bacteria</taxon>
        <taxon>Bacillati</taxon>
        <taxon>Actinomycetota</taxon>
        <taxon>Actinomycetes</taxon>
        <taxon>Micrococcales</taxon>
        <taxon>Microbacteriaceae</taxon>
        <taxon>Protaetiibacter</taxon>
    </lineage>
</organism>
<protein>
    <submittedName>
        <fullName evidence="1">DUF541 domain-containing protein</fullName>
    </submittedName>
</protein>
<name>A0A387BC89_9MICO</name>
<dbReference type="AlphaFoldDB" id="A0A387BC89"/>
<keyword evidence="2" id="KW-1185">Reference proteome</keyword>
<dbReference type="Pfam" id="PF04402">
    <property type="entry name" value="SIMPL"/>
    <property type="match status" value="1"/>
</dbReference>
<reference evidence="2" key="1">
    <citation type="submission" date="2018-09" db="EMBL/GenBank/DDBJ databases">
        <title>Genome sequencing of strain 2DFWR-13.</title>
        <authorList>
            <person name="Heo J."/>
            <person name="Kim S.-J."/>
            <person name="Kwon S.-W."/>
        </authorList>
    </citation>
    <scope>NUCLEOTIDE SEQUENCE [LARGE SCALE GENOMIC DNA]</scope>
    <source>
        <strain evidence="2">2DFWR-13</strain>
    </source>
</reference>
<sequence>MVTSGSLPFEVGRHHALWSCESAPSPAQPFIIAEEGAAWQDEAMGTVITVQGHFTAWYPAERATVRLAVAFDGAKREGVLASATAAVQTVTDSVKRLHDPDAGPVTWWASDRIRVWAQRPWNNEGKQLAPVHHAAISITVKFKDFDALADWLTEAATVPGVQVSGIEWGLTEAKRTSVTTEVRSRAVTDAADKARVFAQAIGLAQVTATAIADPGMLGVTGDPGAPAPTMMRAAAFAAPPPGGASLDFTPEDIEVSASVDARFEAD</sequence>
<dbReference type="Gene3D" id="3.30.110.170">
    <property type="entry name" value="Protein of unknown function (DUF541), domain 1"/>
    <property type="match status" value="1"/>
</dbReference>
<dbReference type="PANTHER" id="PTHR34387">
    <property type="entry name" value="SLR1258 PROTEIN"/>
    <property type="match status" value="1"/>
</dbReference>
<dbReference type="Proteomes" id="UP000278886">
    <property type="component" value="Chromosome"/>
</dbReference>
<accession>A0A387BC89</accession>
<dbReference type="PANTHER" id="PTHR34387:SF1">
    <property type="entry name" value="PERIPLASMIC IMMUNOGENIC PROTEIN"/>
    <property type="match status" value="1"/>
</dbReference>
<proteinExistence type="predicted"/>